<evidence type="ECO:0000313" key="2">
    <source>
        <dbReference type="Proteomes" id="UP000702209"/>
    </source>
</evidence>
<protein>
    <submittedName>
        <fullName evidence="1">Uncharacterized protein</fullName>
    </submittedName>
</protein>
<sequence>MTDCEYLGVNLDRQPGATPPEHDFPTEHDCAVADRITGQRLRRLIHTAVGLSDDSIDLLTTMTGRLRAAEGMLPRDPLDD</sequence>
<name>A0ABS0CKG2_9NOCA</name>
<proteinExistence type="predicted"/>
<keyword evidence="2" id="KW-1185">Reference proteome</keyword>
<evidence type="ECO:0000313" key="1">
    <source>
        <dbReference type="EMBL" id="MBF6297091.1"/>
    </source>
</evidence>
<comment type="caution">
    <text evidence="1">The sequence shown here is derived from an EMBL/GenBank/DDBJ whole genome shotgun (WGS) entry which is preliminary data.</text>
</comment>
<dbReference type="EMBL" id="JADLQX010000003">
    <property type="protein sequence ID" value="MBF6297091.1"/>
    <property type="molecule type" value="Genomic_DNA"/>
</dbReference>
<dbReference type="RefSeq" id="WP_195128443.1">
    <property type="nucleotide sequence ID" value="NZ_JADLQX010000003.1"/>
</dbReference>
<accession>A0ABS0CKG2</accession>
<gene>
    <name evidence="1" type="ORF">IU459_05975</name>
</gene>
<reference evidence="1 2" key="1">
    <citation type="submission" date="2020-10" db="EMBL/GenBank/DDBJ databases">
        <title>Identification of Nocardia species via Next-generation sequencing and recognition of intraspecies genetic diversity.</title>
        <authorList>
            <person name="Li P."/>
            <person name="Li P."/>
            <person name="Lu B."/>
        </authorList>
    </citation>
    <scope>NUCLEOTIDE SEQUENCE [LARGE SCALE GENOMIC DNA]</scope>
    <source>
        <strain evidence="1 2">BJ06-0157</strain>
    </source>
</reference>
<dbReference type="Proteomes" id="UP000702209">
    <property type="component" value="Unassembled WGS sequence"/>
</dbReference>
<organism evidence="1 2">
    <name type="scientific">Nocardia amamiensis</name>
    <dbReference type="NCBI Taxonomy" id="404578"/>
    <lineage>
        <taxon>Bacteria</taxon>
        <taxon>Bacillati</taxon>
        <taxon>Actinomycetota</taxon>
        <taxon>Actinomycetes</taxon>
        <taxon>Mycobacteriales</taxon>
        <taxon>Nocardiaceae</taxon>
        <taxon>Nocardia</taxon>
    </lineage>
</organism>